<keyword evidence="2" id="KW-1185">Reference proteome</keyword>
<dbReference type="EMBL" id="JANRMI010000002">
    <property type="protein sequence ID" value="MDG0816370.1"/>
    <property type="molecule type" value="Genomic_DNA"/>
</dbReference>
<dbReference type="Proteomes" id="UP001152321">
    <property type="component" value="Unassembled WGS sequence"/>
</dbReference>
<evidence type="ECO:0000313" key="1">
    <source>
        <dbReference type="EMBL" id="MDG0816370.1"/>
    </source>
</evidence>
<proteinExistence type="predicted"/>
<dbReference type="NCBIfam" id="TIGR02285">
    <property type="entry name" value="TIGR02285 family protein"/>
    <property type="match status" value="1"/>
</dbReference>
<dbReference type="InterPro" id="IPR011972">
    <property type="entry name" value="CHP02285"/>
</dbReference>
<name>A0ABT6DHP5_9BACT</name>
<organism evidence="1 2">
    <name type="scientific">Bdellovibrio svalbardensis</name>
    <dbReference type="NCBI Taxonomy" id="2972972"/>
    <lineage>
        <taxon>Bacteria</taxon>
        <taxon>Pseudomonadati</taxon>
        <taxon>Bdellovibrionota</taxon>
        <taxon>Bdellovibrionia</taxon>
        <taxon>Bdellovibrionales</taxon>
        <taxon>Pseudobdellovibrionaceae</taxon>
        <taxon>Bdellovibrio</taxon>
    </lineage>
</organism>
<evidence type="ECO:0000313" key="2">
    <source>
        <dbReference type="Proteomes" id="UP001152321"/>
    </source>
</evidence>
<dbReference type="Gene3D" id="3.40.190.10">
    <property type="entry name" value="Periplasmic binding protein-like II"/>
    <property type="match status" value="2"/>
</dbReference>
<comment type="caution">
    <text evidence="1">The sequence shown here is derived from an EMBL/GenBank/DDBJ whole genome shotgun (WGS) entry which is preliminary data.</text>
</comment>
<dbReference type="SUPFAM" id="SSF53850">
    <property type="entry name" value="Periplasmic binding protein-like II"/>
    <property type="match status" value="1"/>
</dbReference>
<gene>
    <name evidence="1" type="ORF">NWE73_08350</name>
</gene>
<protein>
    <submittedName>
        <fullName evidence="1">TIGR02285 family protein</fullName>
    </submittedName>
</protein>
<accession>A0ABT6DHP5</accession>
<reference evidence="1" key="1">
    <citation type="submission" date="2022-08" db="EMBL/GenBank/DDBJ databases">
        <title>Novel Bdellovibrio Species Isolated from Svalbard: Designation Bdellovibrio svalbardensis.</title>
        <authorList>
            <person name="Mitchell R.J."/>
            <person name="Choi S.Y."/>
        </authorList>
    </citation>
    <scope>NUCLEOTIDE SEQUENCE</scope>
    <source>
        <strain evidence="1">PAP01</strain>
    </source>
</reference>
<sequence length="313" mass="35712">MRLLPLWIFAISVLILTSSVEVTAKALSVMVAEHANVEAGVAEPAQILWAVPNWPPFFTRDRKAPGVSNQMLQLLQSQMIDYHHENLEINTPKLVELWQQGRNICSSNILFNGEREKYGYFSPLWVYPPLHVIVREESLASFTKGAKAINVFELIKNSHFKGILIKGRSYGPPVDEIIPKLSENAFINLISPLGNWNDYLNMISNNRADYTIDYPKVVKLFNETHAGNKRLAAIPISGYEKPFIVHVACTKNPWGRAVIKELDRKIQTLAKEKSYRDLQEKLFANEPSVVQQKDIDQFILKRAKGPWFWGPMD</sequence>
<dbReference type="RefSeq" id="WP_277577848.1">
    <property type="nucleotide sequence ID" value="NZ_JANRMI010000002.1"/>
</dbReference>